<dbReference type="InterPro" id="IPR006674">
    <property type="entry name" value="HD_domain"/>
</dbReference>
<feature type="domain" description="HD" evidence="1">
    <location>
        <begin position="52"/>
        <end position="145"/>
    </location>
</feature>
<protein>
    <submittedName>
        <fullName evidence="2">Putative metal-dependent HD superfamily phosphohydrolase</fullName>
    </submittedName>
</protein>
<gene>
    <name evidence="2" type="ORF">CLV48_10577</name>
</gene>
<dbReference type="SUPFAM" id="SSF109604">
    <property type="entry name" value="HD-domain/PDEase-like"/>
    <property type="match status" value="1"/>
</dbReference>
<organism evidence="2 3">
    <name type="scientific">Cecembia rubra</name>
    <dbReference type="NCBI Taxonomy" id="1485585"/>
    <lineage>
        <taxon>Bacteria</taxon>
        <taxon>Pseudomonadati</taxon>
        <taxon>Bacteroidota</taxon>
        <taxon>Cytophagia</taxon>
        <taxon>Cytophagales</taxon>
        <taxon>Cyclobacteriaceae</taxon>
        <taxon>Cecembia</taxon>
    </lineage>
</organism>
<keyword evidence="3" id="KW-1185">Reference proteome</keyword>
<evidence type="ECO:0000313" key="3">
    <source>
        <dbReference type="Proteomes" id="UP000240708"/>
    </source>
</evidence>
<dbReference type="Gene3D" id="1.10.3210.10">
    <property type="entry name" value="Hypothetical protein af1432"/>
    <property type="match status" value="1"/>
</dbReference>
<sequence>MFKASKKLKEVLLRKKVTIKKELNRFPLLYAKYMAELEVNLPTHLTYHNYLHTQYVIEKAQLIGEKENLSDKALELLMVAALFHDMGYLFQKKDHENISCKIVEKELPSWGFSQEEIDEICTTIMATKVPQNPKNHLGKILADADLEYLGTDLFQKGSSQLFQELVHDDPALNEEKWLELQIDFLMKHRFHTRFCKLNREPKKQEHLQKLLQKVKSN</sequence>
<dbReference type="InterPro" id="IPR003607">
    <property type="entry name" value="HD/PDEase_dom"/>
</dbReference>
<accession>A0A2P8E4D7</accession>
<name>A0A2P8E4D7_9BACT</name>
<evidence type="ECO:0000313" key="2">
    <source>
        <dbReference type="EMBL" id="PSL04336.1"/>
    </source>
</evidence>
<comment type="caution">
    <text evidence="2">The sequence shown here is derived from an EMBL/GenBank/DDBJ whole genome shotgun (WGS) entry which is preliminary data.</text>
</comment>
<dbReference type="EMBL" id="PYGF01000005">
    <property type="protein sequence ID" value="PSL04336.1"/>
    <property type="molecule type" value="Genomic_DNA"/>
</dbReference>
<reference evidence="2 3" key="1">
    <citation type="submission" date="2018-03" db="EMBL/GenBank/DDBJ databases">
        <title>Genomic Encyclopedia of Archaeal and Bacterial Type Strains, Phase II (KMG-II): from individual species to whole genera.</title>
        <authorList>
            <person name="Goeker M."/>
        </authorList>
    </citation>
    <scope>NUCLEOTIDE SEQUENCE [LARGE SCALE GENOMIC DNA]</scope>
    <source>
        <strain evidence="2 3">DSM 28057</strain>
    </source>
</reference>
<keyword evidence="2" id="KW-0378">Hydrolase</keyword>
<dbReference type="CDD" id="cd00077">
    <property type="entry name" value="HDc"/>
    <property type="match status" value="1"/>
</dbReference>
<proteinExistence type="predicted"/>
<dbReference type="Pfam" id="PF01966">
    <property type="entry name" value="HD"/>
    <property type="match status" value="1"/>
</dbReference>
<dbReference type="GO" id="GO:0016787">
    <property type="term" value="F:hydrolase activity"/>
    <property type="evidence" value="ECO:0007669"/>
    <property type="project" value="UniProtKB-KW"/>
</dbReference>
<dbReference type="Proteomes" id="UP000240708">
    <property type="component" value="Unassembled WGS sequence"/>
</dbReference>
<dbReference type="AlphaFoldDB" id="A0A2P8E4D7"/>
<evidence type="ECO:0000259" key="1">
    <source>
        <dbReference type="Pfam" id="PF01966"/>
    </source>
</evidence>